<dbReference type="AlphaFoldDB" id="G3MGA1"/>
<dbReference type="PANTHER" id="PTHR22930">
    <property type="match status" value="1"/>
</dbReference>
<feature type="domain" description="DDE Tnp4" evidence="8">
    <location>
        <begin position="177"/>
        <end position="341"/>
    </location>
</feature>
<reference evidence="9" key="1">
    <citation type="journal article" date="2011" name="PLoS ONE">
        <title>A deep insight into the sialotranscriptome of the gulf coast tick, Amblyomma maculatum.</title>
        <authorList>
            <person name="Karim S."/>
            <person name="Singh P."/>
            <person name="Ribeiro J.M."/>
        </authorList>
    </citation>
    <scope>NUCLEOTIDE SEQUENCE</scope>
    <source>
        <tissue evidence="9">Salivary gland</tissue>
    </source>
</reference>
<dbReference type="GO" id="GO:0016787">
    <property type="term" value="F:hydrolase activity"/>
    <property type="evidence" value="ECO:0007669"/>
    <property type="project" value="UniProtKB-KW"/>
</dbReference>
<dbReference type="InterPro" id="IPR045249">
    <property type="entry name" value="HARBI1-like"/>
</dbReference>
<evidence type="ECO:0000256" key="4">
    <source>
        <dbReference type="ARBA" id="ARBA00022722"/>
    </source>
</evidence>
<keyword evidence="5" id="KW-0479">Metal-binding</keyword>
<protein>
    <recommendedName>
        <fullName evidence="8">DDE Tnp4 domain-containing protein</fullName>
    </recommendedName>
</protein>
<dbReference type="PANTHER" id="PTHR22930:SF269">
    <property type="entry name" value="NUCLEASE HARBI1-LIKE PROTEIN"/>
    <property type="match status" value="1"/>
</dbReference>
<evidence type="ECO:0000256" key="6">
    <source>
        <dbReference type="ARBA" id="ARBA00022801"/>
    </source>
</evidence>
<evidence type="ECO:0000256" key="2">
    <source>
        <dbReference type="ARBA" id="ARBA00004123"/>
    </source>
</evidence>
<comment type="cofactor">
    <cofactor evidence="1">
        <name>a divalent metal cation</name>
        <dbReference type="ChEBI" id="CHEBI:60240"/>
    </cofactor>
</comment>
<comment type="subcellular location">
    <subcellularLocation>
        <location evidence="2">Nucleus</location>
    </subcellularLocation>
</comment>
<evidence type="ECO:0000256" key="1">
    <source>
        <dbReference type="ARBA" id="ARBA00001968"/>
    </source>
</evidence>
<evidence type="ECO:0000256" key="5">
    <source>
        <dbReference type="ARBA" id="ARBA00022723"/>
    </source>
</evidence>
<dbReference type="GO" id="GO:0005634">
    <property type="term" value="C:nucleus"/>
    <property type="evidence" value="ECO:0007669"/>
    <property type="project" value="UniProtKB-SubCell"/>
</dbReference>
<dbReference type="Pfam" id="PF13359">
    <property type="entry name" value="DDE_Tnp_4"/>
    <property type="match status" value="1"/>
</dbReference>
<evidence type="ECO:0000256" key="3">
    <source>
        <dbReference type="ARBA" id="ARBA00006958"/>
    </source>
</evidence>
<accession>G3MGA1</accession>
<dbReference type="GO" id="GO:0004518">
    <property type="term" value="F:nuclease activity"/>
    <property type="evidence" value="ECO:0007669"/>
    <property type="project" value="UniProtKB-KW"/>
</dbReference>
<keyword evidence="7" id="KW-0539">Nucleus</keyword>
<organism evidence="9">
    <name type="scientific">Amblyomma maculatum</name>
    <name type="common">Gulf Coast tick</name>
    <dbReference type="NCBI Taxonomy" id="34609"/>
    <lineage>
        <taxon>Eukaryota</taxon>
        <taxon>Metazoa</taxon>
        <taxon>Ecdysozoa</taxon>
        <taxon>Arthropoda</taxon>
        <taxon>Chelicerata</taxon>
        <taxon>Arachnida</taxon>
        <taxon>Acari</taxon>
        <taxon>Parasitiformes</taxon>
        <taxon>Ixodida</taxon>
        <taxon>Ixodoidea</taxon>
        <taxon>Ixodidae</taxon>
        <taxon>Amblyomminae</taxon>
        <taxon>Amblyomma</taxon>
    </lineage>
</organism>
<keyword evidence="6" id="KW-0378">Hydrolase</keyword>
<evidence type="ECO:0000256" key="7">
    <source>
        <dbReference type="ARBA" id="ARBA00023242"/>
    </source>
</evidence>
<dbReference type="GO" id="GO:0046872">
    <property type="term" value="F:metal ion binding"/>
    <property type="evidence" value="ECO:0007669"/>
    <property type="project" value="UniProtKB-KW"/>
</dbReference>
<sequence length="357" mass="40353">MVVAKMEARKRLLALAVLLCELEDDDEYFYPVAKRSRQQEESPPERILKDRLDADPGEYRKLLRVSREQFLHLLARVRARIEKENAATGARRPVNAETRLQVTLRYLTSGESYEFLSRQFRVARTKCGDLIHKTCIVIFEELKKDFMKAPKTNEDWKEVMRVFGDKCNFPNCLGAIGGKHVTIKKPARASYMYLNHKKTFSVILLAAVDANGKFIYIEAGAPGGQDSGPLWQNAVLQKAIQEKRTRIPELVEVASSPNVLLPPAFVTDSALPLEKHVVKPFAGTSLTEDKGVFNYRLSKAWLVMETAFKQLEDRFRCLRTVIQEQPGKAVAIVTAACALHNFLGNSVPCLPDASYLR</sequence>
<comment type="similarity">
    <text evidence="3">Belongs to the HARBI1 family.</text>
</comment>
<name>G3MGA1_AMBMU</name>
<dbReference type="EMBL" id="JO840902">
    <property type="protein sequence ID" value="AEO32519.1"/>
    <property type="molecule type" value="mRNA"/>
</dbReference>
<keyword evidence="4" id="KW-0540">Nuclease</keyword>
<feature type="non-terminal residue" evidence="9">
    <location>
        <position position="357"/>
    </location>
</feature>
<evidence type="ECO:0000259" key="8">
    <source>
        <dbReference type="Pfam" id="PF13359"/>
    </source>
</evidence>
<proteinExistence type="evidence at transcript level"/>
<evidence type="ECO:0000313" key="9">
    <source>
        <dbReference type="EMBL" id="AEO32519.1"/>
    </source>
</evidence>
<dbReference type="InterPro" id="IPR027806">
    <property type="entry name" value="HARBI1_dom"/>
</dbReference>